<dbReference type="PANTHER" id="PTHR43384">
    <property type="entry name" value="SEPTUM SITE-DETERMINING PROTEIN MIND HOMOLOG, CHLOROPLASTIC-RELATED"/>
    <property type="match status" value="1"/>
</dbReference>
<name>A0ABX2A461_9MICO</name>
<gene>
    <name evidence="3" type="ORF">HDG69_002209</name>
</gene>
<keyword evidence="1" id="KW-0547">Nucleotide-binding</keyword>
<dbReference type="InterPro" id="IPR027417">
    <property type="entry name" value="P-loop_NTPase"/>
</dbReference>
<proteinExistence type="predicted"/>
<reference evidence="3 4" key="1">
    <citation type="submission" date="2020-05" db="EMBL/GenBank/DDBJ databases">
        <title>Genomic Encyclopedia of Type Strains, Phase III (KMG-III): the genomes of soil and plant-associated and newly described type strains.</title>
        <authorList>
            <person name="Whitman W."/>
        </authorList>
    </citation>
    <scope>NUCLEOTIDE SEQUENCE [LARGE SCALE GENOMIC DNA]</scope>
    <source>
        <strain evidence="3 4">KCTC 19046</strain>
    </source>
</reference>
<evidence type="ECO:0000256" key="1">
    <source>
        <dbReference type="ARBA" id="ARBA00022741"/>
    </source>
</evidence>
<dbReference type="PANTHER" id="PTHR43384:SF6">
    <property type="entry name" value="SEPTUM SITE-DETERMINING PROTEIN MIND HOMOLOG, CHLOROPLASTIC"/>
    <property type="match status" value="1"/>
</dbReference>
<evidence type="ECO:0000313" key="3">
    <source>
        <dbReference type="EMBL" id="NOV97634.1"/>
    </source>
</evidence>
<keyword evidence="4" id="KW-1185">Reference proteome</keyword>
<dbReference type="InterPro" id="IPR050625">
    <property type="entry name" value="ParA/MinD_ATPase"/>
</dbReference>
<dbReference type="RefSeq" id="WP_171783818.1">
    <property type="nucleotide sequence ID" value="NZ_BAAAML010000009.1"/>
</dbReference>
<keyword evidence="2" id="KW-0067">ATP-binding</keyword>
<dbReference type="Proteomes" id="UP000757540">
    <property type="component" value="Unassembled WGS sequence"/>
</dbReference>
<comment type="caution">
    <text evidence="3">The sequence shown here is derived from an EMBL/GenBank/DDBJ whole genome shotgun (WGS) entry which is preliminary data.</text>
</comment>
<accession>A0ABX2A461</accession>
<dbReference type="EMBL" id="JABEZU010000002">
    <property type="protein sequence ID" value="NOV97634.1"/>
    <property type="molecule type" value="Genomic_DNA"/>
</dbReference>
<sequence>MTSAEVTVLCAVSGPAETDVVLALGAPGSGAQVTRRCGDLTELLAAAAAGAGQVALVSADLPGLDREAVGRLHGAGTRVVALADDGPADRLQALGFEAVLDGPADPRLLDAVRDTARVDDPLATSEIDLSGLATGDAGPGRAGTVVAVWGPVGAPGRTTTAVELAAELAGLGGRRPGRRQARKQAPAGPTQSALVVDADTYGSCIASRLGLLDDAPGLAAVARAAAHGTLDLATLAQHAPVVEGRLRVLTGMTRAARWPELPASALEVVLERARSLTDWTVVDCGPLIEADELLMYDTHAPQRNAATLAALQAADVVVVVGAADPVGIQRLVRALEDLAEAPVPVPAARVVVANRVRSSAVGPDPERAVADALARYAGVGEVHAVPDDGPALDAALLAGRTLAERAPSSPARLAFADLAALVRQRVGVPVPA</sequence>
<dbReference type="SUPFAM" id="SSF52540">
    <property type="entry name" value="P-loop containing nucleoside triphosphate hydrolases"/>
    <property type="match status" value="1"/>
</dbReference>
<evidence type="ECO:0000313" key="4">
    <source>
        <dbReference type="Proteomes" id="UP000757540"/>
    </source>
</evidence>
<evidence type="ECO:0000256" key="2">
    <source>
        <dbReference type="ARBA" id="ARBA00022840"/>
    </source>
</evidence>
<protein>
    <submittedName>
        <fullName evidence="3">MinD-like ATPase involved in chromosome partitioning or flagellar assembly</fullName>
    </submittedName>
</protein>
<dbReference type="Gene3D" id="3.40.50.300">
    <property type="entry name" value="P-loop containing nucleotide triphosphate hydrolases"/>
    <property type="match status" value="1"/>
</dbReference>
<organism evidence="3 4">
    <name type="scientific">Isoptericola halotolerans</name>
    <dbReference type="NCBI Taxonomy" id="300560"/>
    <lineage>
        <taxon>Bacteria</taxon>
        <taxon>Bacillati</taxon>
        <taxon>Actinomycetota</taxon>
        <taxon>Actinomycetes</taxon>
        <taxon>Micrococcales</taxon>
        <taxon>Promicromonosporaceae</taxon>
        <taxon>Isoptericola</taxon>
    </lineage>
</organism>